<proteinExistence type="predicted"/>
<protein>
    <recommendedName>
        <fullName evidence="5">BZIP domain-containing protein</fullName>
    </recommendedName>
</protein>
<evidence type="ECO:0000256" key="1">
    <source>
        <dbReference type="ARBA" id="ARBA00004123"/>
    </source>
</evidence>
<dbReference type="SUPFAM" id="SSF57959">
    <property type="entry name" value="Leucine zipper domain"/>
    <property type="match status" value="1"/>
</dbReference>
<feature type="compositionally biased region" description="Basic and acidic residues" evidence="4">
    <location>
        <begin position="81"/>
        <end position="90"/>
    </location>
</feature>
<evidence type="ECO:0000313" key="7">
    <source>
        <dbReference type="Proteomes" id="UP000595140"/>
    </source>
</evidence>
<sequence length="164" mass="17949">MDDFWKGINLSPVHSPAAAATYLPAFPSGAGFSHVPGLLEFLPLLPEIGGSTSSPRAAVSSGSQPAPPPPPPRPVRKRKPVRDGCSDPERRHQRLIKNRESADRSRAKKIAYTAGLEIKMQYLTQENQKLKMQRVKLLTAGIPPAPIVPPEPEKDKKLCRSLTF</sequence>
<keyword evidence="3" id="KW-0539">Nucleus</keyword>
<dbReference type="Proteomes" id="UP000595140">
    <property type="component" value="Unassembled WGS sequence"/>
</dbReference>
<keyword evidence="2" id="KW-0238">DNA-binding</keyword>
<evidence type="ECO:0000256" key="2">
    <source>
        <dbReference type="ARBA" id="ARBA00023125"/>
    </source>
</evidence>
<dbReference type="PROSITE" id="PS00036">
    <property type="entry name" value="BZIP_BASIC"/>
    <property type="match status" value="1"/>
</dbReference>
<dbReference type="CDD" id="cd14707">
    <property type="entry name" value="bZIP_plant_BZIP46"/>
    <property type="match status" value="1"/>
</dbReference>
<evidence type="ECO:0000256" key="3">
    <source>
        <dbReference type="ARBA" id="ARBA00023242"/>
    </source>
</evidence>
<dbReference type="AlphaFoldDB" id="A0A484KM92"/>
<dbReference type="OrthoDB" id="1280712at2759"/>
<name>A0A484KM92_9ASTE</name>
<dbReference type="PROSITE" id="PS50217">
    <property type="entry name" value="BZIP"/>
    <property type="match status" value="1"/>
</dbReference>
<evidence type="ECO:0000313" key="6">
    <source>
        <dbReference type="EMBL" id="VFQ63192.1"/>
    </source>
</evidence>
<feature type="region of interest" description="Disordered" evidence="4">
    <location>
        <begin position="52"/>
        <end position="106"/>
    </location>
</feature>
<evidence type="ECO:0000256" key="4">
    <source>
        <dbReference type="SAM" id="MobiDB-lite"/>
    </source>
</evidence>
<dbReference type="GO" id="GO:0045893">
    <property type="term" value="P:positive regulation of DNA-templated transcription"/>
    <property type="evidence" value="ECO:0007669"/>
    <property type="project" value="InterPro"/>
</dbReference>
<comment type="subcellular location">
    <subcellularLocation>
        <location evidence="1">Nucleus</location>
    </subcellularLocation>
</comment>
<dbReference type="InterPro" id="IPR046347">
    <property type="entry name" value="bZIP_sf"/>
</dbReference>
<feature type="region of interest" description="Disordered" evidence="4">
    <location>
        <begin position="142"/>
        <end position="164"/>
    </location>
</feature>
<dbReference type="InterPro" id="IPR043452">
    <property type="entry name" value="BZIP46-like"/>
</dbReference>
<dbReference type="GO" id="GO:0003677">
    <property type="term" value="F:DNA binding"/>
    <property type="evidence" value="ECO:0007669"/>
    <property type="project" value="UniProtKB-KW"/>
</dbReference>
<reference evidence="6 7" key="1">
    <citation type="submission" date="2018-04" db="EMBL/GenBank/DDBJ databases">
        <authorList>
            <person name="Vogel A."/>
        </authorList>
    </citation>
    <scope>NUCLEOTIDE SEQUENCE [LARGE SCALE GENOMIC DNA]</scope>
</reference>
<dbReference type="EMBL" id="OOIL02000273">
    <property type="protein sequence ID" value="VFQ63192.1"/>
    <property type="molecule type" value="Genomic_DNA"/>
</dbReference>
<dbReference type="Pfam" id="PF00170">
    <property type="entry name" value="bZIP_1"/>
    <property type="match status" value="1"/>
</dbReference>
<dbReference type="GO" id="GO:0005634">
    <property type="term" value="C:nucleus"/>
    <property type="evidence" value="ECO:0007669"/>
    <property type="project" value="UniProtKB-SubCell"/>
</dbReference>
<feature type="domain" description="BZIP" evidence="5">
    <location>
        <begin position="88"/>
        <end position="137"/>
    </location>
</feature>
<evidence type="ECO:0000259" key="5">
    <source>
        <dbReference type="PROSITE" id="PS50217"/>
    </source>
</evidence>
<dbReference type="SMART" id="SM00338">
    <property type="entry name" value="BRLZ"/>
    <property type="match status" value="1"/>
</dbReference>
<dbReference type="InterPro" id="IPR004827">
    <property type="entry name" value="bZIP"/>
</dbReference>
<feature type="compositionally biased region" description="Polar residues" evidence="4">
    <location>
        <begin position="52"/>
        <end position="64"/>
    </location>
</feature>
<organism evidence="6 7">
    <name type="scientific">Cuscuta campestris</name>
    <dbReference type="NCBI Taxonomy" id="132261"/>
    <lineage>
        <taxon>Eukaryota</taxon>
        <taxon>Viridiplantae</taxon>
        <taxon>Streptophyta</taxon>
        <taxon>Embryophyta</taxon>
        <taxon>Tracheophyta</taxon>
        <taxon>Spermatophyta</taxon>
        <taxon>Magnoliopsida</taxon>
        <taxon>eudicotyledons</taxon>
        <taxon>Gunneridae</taxon>
        <taxon>Pentapetalae</taxon>
        <taxon>asterids</taxon>
        <taxon>lamiids</taxon>
        <taxon>Solanales</taxon>
        <taxon>Convolvulaceae</taxon>
        <taxon>Cuscuteae</taxon>
        <taxon>Cuscuta</taxon>
        <taxon>Cuscuta subgen. Grammica</taxon>
        <taxon>Cuscuta sect. Cleistogrammica</taxon>
    </lineage>
</organism>
<dbReference type="PANTHER" id="PTHR22952">
    <property type="entry name" value="CAMP-RESPONSE ELEMENT BINDING PROTEIN-RELATED"/>
    <property type="match status" value="1"/>
</dbReference>
<dbReference type="GO" id="GO:0003700">
    <property type="term" value="F:DNA-binding transcription factor activity"/>
    <property type="evidence" value="ECO:0007669"/>
    <property type="project" value="InterPro"/>
</dbReference>
<gene>
    <name evidence="6" type="ORF">CCAM_LOCUS4968</name>
</gene>
<dbReference type="Gene3D" id="1.20.5.170">
    <property type="match status" value="1"/>
</dbReference>
<accession>A0A484KM92</accession>
<keyword evidence="7" id="KW-1185">Reference proteome</keyword>